<dbReference type="InterPro" id="IPR023214">
    <property type="entry name" value="HAD_sf"/>
</dbReference>
<dbReference type="InterPro" id="IPR055545">
    <property type="entry name" value="DUF7121"/>
</dbReference>
<dbReference type="GO" id="GO:0036424">
    <property type="term" value="F:L-phosphoserine phosphatase activity"/>
    <property type="evidence" value="ECO:0007669"/>
    <property type="project" value="InterPro"/>
</dbReference>
<evidence type="ECO:0000256" key="11">
    <source>
        <dbReference type="PIRSR" id="PIRSR604469-1"/>
    </source>
</evidence>
<feature type="region of interest" description="Disordered" evidence="13">
    <location>
        <begin position="443"/>
        <end position="469"/>
    </location>
</feature>
<dbReference type="GO" id="GO:0000287">
    <property type="term" value="F:magnesium ion binding"/>
    <property type="evidence" value="ECO:0007669"/>
    <property type="project" value="TreeGrafter"/>
</dbReference>
<dbReference type="SFLD" id="SFLDG01129">
    <property type="entry name" value="C1.5:_HAD__Beta-PGM__Phosphata"/>
    <property type="match status" value="1"/>
</dbReference>
<evidence type="ECO:0000256" key="8">
    <source>
        <dbReference type="ARBA" id="ARBA00022842"/>
    </source>
</evidence>
<evidence type="ECO:0000256" key="9">
    <source>
        <dbReference type="ARBA" id="ARBA00023299"/>
    </source>
</evidence>
<evidence type="ECO:0000256" key="3">
    <source>
        <dbReference type="ARBA" id="ARBA00009184"/>
    </source>
</evidence>
<keyword evidence="7 14" id="KW-0378">Hydrolase</keyword>
<dbReference type="GO" id="GO:0006564">
    <property type="term" value="P:L-serine biosynthetic process"/>
    <property type="evidence" value="ECO:0007669"/>
    <property type="project" value="UniProtKB-KW"/>
</dbReference>
<keyword evidence="5" id="KW-0028">Amino-acid biosynthesis</keyword>
<dbReference type="SUPFAM" id="SSF56784">
    <property type="entry name" value="HAD-like"/>
    <property type="match status" value="1"/>
</dbReference>
<organism evidence="14 15">
    <name type="scientific">Methanobacterium alkalithermotolerans</name>
    <dbReference type="NCBI Taxonomy" id="2731220"/>
    <lineage>
        <taxon>Archaea</taxon>
        <taxon>Methanobacteriati</taxon>
        <taxon>Methanobacteriota</taxon>
        <taxon>Methanomada group</taxon>
        <taxon>Methanobacteria</taxon>
        <taxon>Methanobacteriales</taxon>
        <taxon>Methanobacteriaceae</taxon>
        <taxon>Methanobacterium</taxon>
    </lineage>
</organism>
<proteinExistence type="inferred from homology"/>
<dbReference type="Pfam" id="PF23435">
    <property type="entry name" value="DUF7121"/>
    <property type="match status" value="1"/>
</dbReference>
<comment type="similarity">
    <text evidence="3">Belongs to the HAD-like hydrolase superfamily. SerB family.</text>
</comment>
<dbReference type="Proteomes" id="UP000681041">
    <property type="component" value="Chromosome"/>
</dbReference>
<dbReference type="SFLD" id="SFLDF00029">
    <property type="entry name" value="phosphoserine_phosphatase"/>
    <property type="match status" value="1"/>
</dbReference>
<dbReference type="EC" id="3.1.3.3" evidence="4"/>
<gene>
    <name evidence="14" type="primary">serB</name>
    <name evidence="14" type="ORF">HYG87_07535</name>
</gene>
<dbReference type="KEGG" id="meme:HYG87_07535"/>
<dbReference type="InterPro" id="IPR036412">
    <property type="entry name" value="HAD-like_sf"/>
</dbReference>
<dbReference type="RefSeq" id="WP_211532579.1">
    <property type="nucleotide sequence ID" value="NZ_CP058560.1"/>
</dbReference>
<protein>
    <recommendedName>
        <fullName evidence="4">phosphoserine phosphatase</fullName>
        <ecNumber evidence="4">3.1.3.3</ecNumber>
    </recommendedName>
    <alternativeName>
        <fullName evidence="10">O-phosphoserine phosphohydrolase</fullName>
    </alternativeName>
</protein>
<dbReference type="SFLD" id="SFLDG01136">
    <property type="entry name" value="C1.6:_Phosphoserine_Phosphatas"/>
    <property type="match status" value="1"/>
</dbReference>
<dbReference type="SFLD" id="SFLDG01137">
    <property type="entry name" value="C1.6.1:_Phosphoserine_Phosphat"/>
    <property type="match status" value="1"/>
</dbReference>
<evidence type="ECO:0000256" key="5">
    <source>
        <dbReference type="ARBA" id="ARBA00022605"/>
    </source>
</evidence>
<dbReference type="Gene3D" id="3.40.50.1000">
    <property type="entry name" value="HAD superfamily/HAD-like"/>
    <property type="match status" value="1"/>
</dbReference>
<accession>A0A8T8K935</accession>
<dbReference type="NCBIfam" id="TIGR00338">
    <property type="entry name" value="serB"/>
    <property type="match status" value="1"/>
</dbReference>
<dbReference type="InterPro" id="IPR004469">
    <property type="entry name" value="PSP"/>
</dbReference>
<comment type="pathway">
    <text evidence="2">Amino-acid biosynthesis; L-serine biosynthesis; L-serine from 3-phospho-D-glycerate: step 3/3.</text>
</comment>
<evidence type="ECO:0000256" key="7">
    <source>
        <dbReference type="ARBA" id="ARBA00022801"/>
    </source>
</evidence>
<keyword evidence="9" id="KW-0718">Serine biosynthesis</keyword>
<dbReference type="PANTHER" id="PTHR43344">
    <property type="entry name" value="PHOSPHOSERINE PHOSPHATASE"/>
    <property type="match status" value="1"/>
</dbReference>
<comment type="cofactor">
    <cofactor evidence="1">
        <name>Mg(2+)</name>
        <dbReference type="ChEBI" id="CHEBI:18420"/>
    </cofactor>
</comment>
<dbReference type="GO" id="GO:0005737">
    <property type="term" value="C:cytoplasm"/>
    <property type="evidence" value="ECO:0007669"/>
    <property type="project" value="TreeGrafter"/>
</dbReference>
<dbReference type="SFLD" id="SFLDS00003">
    <property type="entry name" value="Haloacid_Dehalogenase"/>
    <property type="match status" value="2"/>
</dbReference>
<dbReference type="InterPro" id="IPR050582">
    <property type="entry name" value="HAD-like_SerB"/>
</dbReference>
<dbReference type="EMBL" id="CP058560">
    <property type="protein sequence ID" value="QUH23623.1"/>
    <property type="molecule type" value="Genomic_DNA"/>
</dbReference>
<evidence type="ECO:0000256" key="10">
    <source>
        <dbReference type="ARBA" id="ARBA00031693"/>
    </source>
</evidence>
<dbReference type="PANTHER" id="PTHR43344:SF2">
    <property type="entry name" value="PHOSPHOSERINE PHOSPHATASE"/>
    <property type="match status" value="1"/>
</dbReference>
<dbReference type="OrthoDB" id="10041at2157"/>
<feature type="compositionally biased region" description="Basic and acidic residues" evidence="13">
    <location>
        <begin position="451"/>
        <end position="469"/>
    </location>
</feature>
<dbReference type="Pfam" id="PF00702">
    <property type="entry name" value="Hydrolase"/>
    <property type="match status" value="1"/>
</dbReference>
<name>A0A8T8K935_9EURY</name>
<evidence type="ECO:0000256" key="2">
    <source>
        <dbReference type="ARBA" id="ARBA00005135"/>
    </source>
</evidence>
<dbReference type="AlphaFoldDB" id="A0A8T8K935"/>
<keyword evidence="15" id="KW-1185">Reference proteome</keyword>
<dbReference type="GeneID" id="64820606"/>
<evidence type="ECO:0000256" key="1">
    <source>
        <dbReference type="ARBA" id="ARBA00001946"/>
    </source>
</evidence>
<evidence type="ECO:0000256" key="13">
    <source>
        <dbReference type="SAM" id="MobiDB-lite"/>
    </source>
</evidence>
<feature type="coiled-coil region" evidence="12">
    <location>
        <begin position="226"/>
        <end position="309"/>
    </location>
</feature>
<evidence type="ECO:0000256" key="12">
    <source>
        <dbReference type="SAM" id="Coils"/>
    </source>
</evidence>
<feature type="coiled-coil region" evidence="12">
    <location>
        <begin position="336"/>
        <end position="386"/>
    </location>
</feature>
<feature type="active site" description="Proton donor" evidence="11">
    <location>
        <position position="10"/>
    </location>
</feature>
<dbReference type="NCBIfam" id="TIGR01488">
    <property type="entry name" value="HAD-SF-IB"/>
    <property type="match status" value="1"/>
</dbReference>
<keyword evidence="6" id="KW-0479">Metal-binding</keyword>
<feature type="active site" description="Nucleophile" evidence="11">
    <location>
        <position position="8"/>
    </location>
</feature>
<evidence type="ECO:0000256" key="4">
    <source>
        <dbReference type="ARBA" id="ARBA00012640"/>
    </source>
</evidence>
<keyword evidence="12" id="KW-0175">Coiled coil</keyword>
<keyword evidence="8" id="KW-0460">Magnesium</keyword>
<evidence type="ECO:0000313" key="15">
    <source>
        <dbReference type="Proteomes" id="UP000681041"/>
    </source>
</evidence>
<evidence type="ECO:0000313" key="14">
    <source>
        <dbReference type="EMBL" id="QUH23623.1"/>
    </source>
</evidence>
<sequence length="496" mass="56921">MIKLVVFDLDNVIIDGEAIDEIGKLMGIQDQIMEITKKAMEGDMDFETSIKERVKLLKGAKIDEISALADKMPLMNGAEKAIKDLKKKGYKLAIISGSFEEIANPIKEKLGMDYAFSNVLHEEEGILTGEVSGPLVEGSKYDVLCQIIEEEGLTLEECAAVGDGANDISMIKAAKLGIAFNAKPALVEIADVSIENQDLGELVPLLEKSNADEKEKAISSIMEGSMDNAIEKKDEYEKVLSNISEERDKLNQKAKKQREIRDELNASLKENLNVAIEFRDKRNKINEEVEKNKKLRDNANNELKKMEWTSGRKERFKIENEIKKIDKIIETRVLDIKKENQLVKDANELRKKLMALQEDEKVQEEAQELKKVSEEYHAKVVELSEQAQEFHEKMLEYFRKTDEIRTNADESHKKFVEYKNQASQKHEEFKSVLGDIHKINKKLGGIKSRRRDMESRTSRKKNQEEKERAEEIYRKFKEGKKLSTDELLLLQKHDVF</sequence>
<evidence type="ECO:0000256" key="6">
    <source>
        <dbReference type="ARBA" id="ARBA00022723"/>
    </source>
</evidence>
<reference evidence="14" key="1">
    <citation type="submission" date="2020-07" db="EMBL/GenBank/DDBJ databases">
        <title>Methanobacterium. sp. MethCan genome.</title>
        <authorList>
            <person name="Postec A."/>
            <person name="Quemeneur M."/>
        </authorList>
    </citation>
    <scope>NUCLEOTIDE SEQUENCE</scope>
    <source>
        <strain evidence="14">MethCAN</strain>
    </source>
</reference>